<reference evidence="2" key="1">
    <citation type="journal article" date="2020" name="Microbiol. Resour. Announc.">
        <title>Draft Genome Sequences of Thiorhodococcus mannitoliphagus and Thiorhodococcus minor, Purple Sulfur Photosynthetic Bacteria in the Gammaproteobacterial Family Chromatiaceae.</title>
        <authorList>
            <person name="Aviles F.A."/>
            <person name="Meyer T.E."/>
            <person name="Kyndt J.A."/>
        </authorList>
    </citation>
    <scope>NUCLEOTIDE SEQUENCE [LARGE SCALE GENOMIC DNA]</scope>
    <source>
        <strain evidence="2">DSM 18266</strain>
    </source>
</reference>
<dbReference type="Proteomes" id="UP000471640">
    <property type="component" value="Unassembled WGS sequence"/>
</dbReference>
<protein>
    <submittedName>
        <fullName evidence="1">Uncharacterized protein</fullName>
    </submittedName>
</protein>
<dbReference type="RefSeq" id="WP_164652390.1">
    <property type="nucleotide sequence ID" value="NZ_JAAIJR010000010.1"/>
</dbReference>
<gene>
    <name evidence="1" type="ORF">G3480_04025</name>
</gene>
<dbReference type="EMBL" id="JAAIJR010000010">
    <property type="protein sequence ID" value="NEX19489.1"/>
    <property type="molecule type" value="Genomic_DNA"/>
</dbReference>
<organism evidence="1 2">
    <name type="scientific">Thiorhodococcus mannitoliphagus</name>
    <dbReference type="NCBI Taxonomy" id="329406"/>
    <lineage>
        <taxon>Bacteria</taxon>
        <taxon>Pseudomonadati</taxon>
        <taxon>Pseudomonadota</taxon>
        <taxon>Gammaproteobacteria</taxon>
        <taxon>Chromatiales</taxon>
        <taxon>Chromatiaceae</taxon>
        <taxon>Thiorhodococcus</taxon>
    </lineage>
</organism>
<name>A0A6P1DNH2_9GAMM</name>
<reference evidence="1 2" key="2">
    <citation type="submission" date="2020-02" db="EMBL/GenBank/DDBJ databases">
        <title>Genome sequences of Thiorhodococcus mannitoliphagus and Thiorhodococcus minor, purple sulfur photosynthetic bacteria in the gammaproteobacterial family, Chromatiaceae.</title>
        <authorList>
            <person name="Aviles F.A."/>
            <person name="Meyer T.E."/>
            <person name="Kyndt J.A."/>
        </authorList>
    </citation>
    <scope>NUCLEOTIDE SEQUENCE [LARGE SCALE GENOMIC DNA]</scope>
    <source>
        <strain evidence="1 2">DSM 18266</strain>
    </source>
</reference>
<comment type="caution">
    <text evidence="1">The sequence shown here is derived from an EMBL/GenBank/DDBJ whole genome shotgun (WGS) entry which is preliminary data.</text>
</comment>
<accession>A0A6P1DNH2</accession>
<dbReference type="AlphaFoldDB" id="A0A6P1DNH2"/>
<sequence>MDITQDGYNDPLHLIQIDLFVAPIVEASGPRALMVGHLLRGLELADVLQRGVLILLQRPLDALNALAEAQWKRTAFGWPRLCEGPNSVKLWRWL</sequence>
<evidence type="ECO:0000313" key="1">
    <source>
        <dbReference type="EMBL" id="NEX19489.1"/>
    </source>
</evidence>
<proteinExistence type="predicted"/>
<evidence type="ECO:0000313" key="2">
    <source>
        <dbReference type="Proteomes" id="UP000471640"/>
    </source>
</evidence>
<keyword evidence="2" id="KW-1185">Reference proteome</keyword>